<evidence type="ECO:0000256" key="2">
    <source>
        <dbReference type="ARBA" id="ARBA00022614"/>
    </source>
</evidence>
<evidence type="ECO:0000313" key="5">
    <source>
        <dbReference type="EMBL" id="KAK3279334.1"/>
    </source>
</evidence>
<dbReference type="PROSITE" id="PS51450">
    <property type="entry name" value="LRR"/>
    <property type="match status" value="2"/>
</dbReference>
<evidence type="ECO:0000313" key="6">
    <source>
        <dbReference type="Proteomes" id="UP001190700"/>
    </source>
</evidence>
<dbReference type="InterPro" id="IPR003591">
    <property type="entry name" value="Leu-rich_rpt_typical-subtyp"/>
</dbReference>
<proteinExistence type="predicted"/>
<organism evidence="5 6">
    <name type="scientific">Cymbomonas tetramitiformis</name>
    <dbReference type="NCBI Taxonomy" id="36881"/>
    <lineage>
        <taxon>Eukaryota</taxon>
        <taxon>Viridiplantae</taxon>
        <taxon>Chlorophyta</taxon>
        <taxon>Pyramimonadophyceae</taxon>
        <taxon>Pyramimonadales</taxon>
        <taxon>Pyramimonadaceae</taxon>
        <taxon>Cymbomonas</taxon>
    </lineage>
</organism>
<dbReference type="AlphaFoldDB" id="A0AAE0LC35"/>
<comment type="caution">
    <text evidence="5">The sequence shown here is derived from an EMBL/GenBank/DDBJ whole genome shotgun (WGS) entry which is preliminary data.</text>
</comment>
<reference evidence="5 6" key="1">
    <citation type="journal article" date="2015" name="Genome Biol. Evol.">
        <title>Comparative Genomics of a Bacterivorous Green Alga Reveals Evolutionary Causalities and Consequences of Phago-Mixotrophic Mode of Nutrition.</title>
        <authorList>
            <person name="Burns J.A."/>
            <person name="Paasch A."/>
            <person name="Narechania A."/>
            <person name="Kim E."/>
        </authorList>
    </citation>
    <scope>NUCLEOTIDE SEQUENCE [LARGE SCALE GENOMIC DNA]</scope>
    <source>
        <strain evidence="5 6">PLY_AMNH</strain>
    </source>
</reference>
<dbReference type="GO" id="GO:0005930">
    <property type="term" value="C:axoneme"/>
    <property type="evidence" value="ECO:0007669"/>
    <property type="project" value="UniProtKB-SubCell"/>
</dbReference>
<gene>
    <name evidence="5" type="ORF">CYMTET_12774</name>
</gene>
<dbReference type="SUPFAM" id="SSF52058">
    <property type="entry name" value="L domain-like"/>
    <property type="match status" value="1"/>
</dbReference>
<dbReference type="Pfam" id="PF13855">
    <property type="entry name" value="LRR_8"/>
    <property type="match status" value="1"/>
</dbReference>
<feature type="domain" description="Disease resistance R13L4/SHOC-2-like LRR" evidence="4">
    <location>
        <begin position="193"/>
        <end position="273"/>
    </location>
</feature>
<comment type="subcellular location">
    <subcellularLocation>
        <location evidence="1">Cytoplasm</location>
        <location evidence="1">Cytoskeleton</location>
        <location evidence="1">Cilium axoneme</location>
    </subcellularLocation>
</comment>
<dbReference type="SMART" id="SM00369">
    <property type="entry name" value="LRR_TYP"/>
    <property type="match status" value="9"/>
</dbReference>
<accession>A0AAE0LC35</accession>
<sequence length="672" mass="73441">MIPSYVSPSPVLSPNITVKQRAGNTSNDIHVHRRQVLGQKFVHARCLTASRGVSPLLESKGIRKTVVRGTRANTVAAYAQQPTSRSSEEDIEMDRFLRMKISVAQSTDNLDLSNIGLTELPSELFELNELKELSLAGNYLTHLPEDLGRLTALEKLNIAGNQLHELPQSLVNLTDLEGLWAHGNLLRTLPVGIAALRKLRTLALSGNRLEALEPEIGELVMLESLTLSGNRLRQLPETIGNLSALNEIFLHGNELETIPESFSRLTSLGEAMLQGNRLKALPQDFSALRELWNFSCADNQLEGLPPTLLTRPLLKGCYAYGNNIRRIPTEALPSAPPGTPPLMQLWIEGNPLEPGPLAEALPKLGALRTVGLDESQMAAIPPSALDQVPASIHVSEVVAAKEQEDDVGYFKLSRWGDGGRGVRLMDRLRQREVEDVPRAGMLLIAFGSATGEPNWGRVLKRVRAELAETSPSLPGFDLMYVVDPSRGWYGQDVLCKDACQPGFGAALQECSVAEAAVSNEELGKLYRSRLEHITSKYPRVLMLGESMGASAGLMFSDLATNVVAFCPQVDLSTAPIRPACNERFYSSLQSTLLGAVEATKGKVTVHIGEWGPDREQAKILKNSQVEIVVHPVDSHRVAMALNRYDKLLPLLKSSIVRELEMATIAGARLMST</sequence>
<dbReference type="SMART" id="SM00364">
    <property type="entry name" value="LRR_BAC"/>
    <property type="match status" value="5"/>
</dbReference>
<protein>
    <recommendedName>
        <fullName evidence="4">Disease resistance R13L4/SHOC-2-like LRR domain-containing protein</fullName>
    </recommendedName>
</protein>
<keyword evidence="6" id="KW-1185">Reference proteome</keyword>
<dbReference type="EMBL" id="LGRX02005006">
    <property type="protein sequence ID" value="KAK3279334.1"/>
    <property type="molecule type" value="Genomic_DNA"/>
</dbReference>
<dbReference type="Proteomes" id="UP001190700">
    <property type="component" value="Unassembled WGS sequence"/>
</dbReference>
<dbReference type="PANTHER" id="PTHR48051:SF1">
    <property type="entry name" value="RAS SUPPRESSOR PROTEIN 1"/>
    <property type="match status" value="1"/>
</dbReference>
<dbReference type="PANTHER" id="PTHR48051">
    <property type="match status" value="1"/>
</dbReference>
<evidence type="ECO:0000259" key="4">
    <source>
        <dbReference type="Pfam" id="PF23598"/>
    </source>
</evidence>
<dbReference type="Pfam" id="PF23598">
    <property type="entry name" value="LRR_14"/>
    <property type="match status" value="1"/>
</dbReference>
<dbReference type="InterPro" id="IPR032675">
    <property type="entry name" value="LRR_dom_sf"/>
</dbReference>
<keyword evidence="3" id="KW-0677">Repeat</keyword>
<dbReference type="InterPro" id="IPR001611">
    <property type="entry name" value="Leu-rich_rpt"/>
</dbReference>
<evidence type="ECO:0000256" key="1">
    <source>
        <dbReference type="ARBA" id="ARBA00004430"/>
    </source>
</evidence>
<evidence type="ECO:0000256" key="3">
    <source>
        <dbReference type="ARBA" id="ARBA00022737"/>
    </source>
</evidence>
<dbReference type="InterPro" id="IPR050216">
    <property type="entry name" value="LRR_domain-containing"/>
</dbReference>
<dbReference type="Gene3D" id="3.80.10.10">
    <property type="entry name" value="Ribonuclease Inhibitor"/>
    <property type="match status" value="1"/>
</dbReference>
<dbReference type="InterPro" id="IPR055414">
    <property type="entry name" value="LRR_R13L4/SHOC2-like"/>
</dbReference>
<name>A0AAE0LC35_9CHLO</name>
<keyword evidence="2" id="KW-0433">Leucine-rich repeat</keyword>